<dbReference type="AlphaFoldDB" id="A0A084ZP91"/>
<gene>
    <name evidence="2" type="ORF">GTGU_04288</name>
</gene>
<name>A0A084ZP91_9ENTR</name>
<dbReference type="EMBL" id="JMTB01000117">
    <property type="protein sequence ID" value="KFB99285.1"/>
    <property type="molecule type" value="Genomic_DNA"/>
</dbReference>
<keyword evidence="1" id="KW-0732">Signal</keyword>
<evidence type="ECO:0000256" key="1">
    <source>
        <dbReference type="SAM" id="SignalP"/>
    </source>
</evidence>
<proteinExistence type="predicted"/>
<keyword evidence="3" id="KW-1185">Reference proteome</keyword>
<accession>A0A084ZP91</accession>
<dbReference type="GO" id="GO:0007155">
    <property type="term" value="P:cell adhesion"/>
    <property type="evidence" value="ECO:0007669"/>
    <property type="project" value="InterPro"/>
</dbReference>
<protein>
    <submittedName>
        <fullName evidence="2">Uncharacterized protein</fullName>
    </submittedName>
</protein>
<comment type="caution">
    <text evidence="2">The sequence shown here is derived from an EMBL/GenBank/DDBJ whole genome shotgun (WGS) entry which is preliminary data.</text>
</comment>
<reference evidence="3" key="1">
    <citation type="submission" date="2014-05" db="EMBL/GenBank/DDBJ databases">
        <title>ATOL: Assembling a taxonomically balanced genome-scale reconstruction of the evolutionary history of the Enterobacteriaceae.</title>
        <authorList>
            <person name="Plunkett G. III"/>
            <person name="Neeno-Eckwall E.C."/>
            <person name="Glasner J.D."/>
            <person name="Perna N.T."/>
        </authorList>
    </citation>
    <scope>NUCLEOTIDE SEQUENCE [LARGE SCALE GENOMIC DNA]</scope>
    <source>
        <strain evidence="3">ATCC 49490</strain>
    </source>
</reference>
<dbReference type="Gene3D" id="2.60.40.1090">
    <property type="entry name" value="Fimbrial-type adhesion domain"/>
    <property type="match status" value="1"/>
</dbReference>
<dbReference type="Proteomes" id="UP000028630">
    <property type="component" value="Unassembled WGS sequence"/>
</dbReference>
<dbReference type="GO" id="GO:0009289">
    <property type="term" value="C:pilus"/>
    <property type="evidence" value="ECO:0007669"/>
    <property type="project" value="InterPro"/>
</dbReference>
<feature type="signal peptide" evidence="1">
    <location>
        <begin position="1"/>
        <end position="22"/>
    </location>
</feature>
<dbReference type="RefSeq" id="WP_038162045.1">
    <property type="nucleotide sequence ID" value="NZ_JMTB01000117.1"/>
</dbReference>
<evidence type="ECO:0000313" key="2">
    <source>
        <dbReference type="EMBL" id="KFB99285.1"/>
    </source>
</evidence>
<dbReference type="InterPro" id="IPR036937">
    <property type="entry name" value="Adhesion_dom_fimbrial_sf"/>
</dbReference>
<evidence type="ECO:0000313" key="3">
    <source>
        <dbReference type="Proteomes" id="UP000028630"/>
    </source>
</evidence>
<feature type="chain" id="PRO_5001786218" evidence="1">
    <location>
        <begin position="23"/>
        <end position="290"/>
    </location>
</feature>
<organism evidence="2 3">
    <name type="scientific">Trabulsiella guamensis ATCC 49490</name>
    <dbReference type="NCBI Taxonomy" id="1005994"/>
    <lineage>
        <taxon>Bacteria</taxon>
        <taxon>Pseudomonadati</taxon>
        <taxon>Pseudomonadota</taxon>
        <taxon>Gammaproteobacteria</taxon>
        <taxon>Enterobacterales</taxon>
        <taxon>Enterobacteriaceae</taxon>
        <taxon>Trabulsiella</taxon>
    </lineage>
</organism>
<sequence>MKTFRCMVYTFFVFLAPSCCQAYQLFFTGSQYEVQLNDSDFSYSSGNWFRKKTNYSAYVKIVQNKGSVGLIPTDFTMNGNCGSAFTTGVVSKSINFNSGENTTYGAIFKNVLGAKGNVLFFEPASPWIGSAGQRCLSSYRDIYLCLTIAEAVGSGASSIAMNETCQVTHIPPANMDCYASLNGGGIDITTDEGVAWNQRTDISVTCNAEASAQIELRNNVGDKVRLTDIVKGTDTFGEVWVIGERLTQNHKAIARLNNGTTNLAVRIRNDNGTPDSGVYSGAIVLALTYI</sequence>